<feature type="transmembrane region" description="Helical" evidence="1">
    <location>
        <begin position="30"/>
        <end position="52"/>
    </location>
</feature>
<dbReference type="Proteomes" id="UP000694300">
    <property type="component" value="Unassembled WGS sequence"/>
</dbReference>
<proteinExistence type="predicted"/>
<comment type="caution">
    <text evidence="2">The sequence shown here is derived from an EMBL/GenBank/DDBJ whole genome shotgun (WGS) entry which is preliminary data.</text>
</comment>
<accession>A0ABS6UDL3</accession>
<dbReference type="RefSeq" id="WP_218589258.1">
    <property type="nucleotide sequence ID" value="NZ_JADQDE010000047.1"/>
</dbReference>
<name>A0ABS6UDL3_9PSEU</name>
<evidence type="ECO:0000313" key="3">
    <source>
        <dbReference type="Proteomes" id="UP000694300"/>
    </source>
</evidence>
<keyword evidence="1" id="KW-1133">Transmembrane helix</keyword>
<reference evidence="2 3" key="1">
    <citation type="submission" date="2020-11" db="EMBL/GenBank/DDBJ databases">
        <title>Pseudonocardia abyssalis sp. nov. and Pseudonocardia oceani sp. nov., description and phylogenomic analysis of two novel actinomycetes isolated from the deep Southern Ocean.</title>
        <authorList>
            <person name="Parra J."/>
        </authorList>
    </citation>
    <scope>NUCLEOTIDE SEQUENCE [LARGE SCALE GENOMIC DNA]</scope>
    <source>
        <strain evidence="3">KRD185</strain>
    </source>
</reference>
<organism evidence="2 3">
    <name type="scientific">Pseudonocardia oceani</name>
    <dbReference type="NCBI Taxonomy" id="2792013"/>
    <lineage>
        <taxon>Bacteria</taxon>
        <taxon>Bacillati</taxon>
        <taxon>Actinomycetota</taxon>
        <taxon>Actinomycetes</taxon>
        <taxon>Pseudonocardiales</taxon>
        <taxon>Pseudonocardiaceae</taxon>
        <taxon>Pseudonocardia</taxon>
    </lineage>
</organism>
<sequence>MRLLAVAAVVEAVSLAVLLANRLTVHLDPVTSVTGPVHGTAYLVVIGAVLLVPGGSRAARLLALVPGVGGALALRRLRREGVTGGSATPGRGPRAGR</sequence>
<dbReference type="EMBL" id="JADQDF010000001">
    <property type="protein sequence ID" value="MBW0130332.1"/>
    <property type="molecule type" value="Genomic_DNA"/>
</dbReference>
<evidence type="ECO:0008006" key="4">
    <source>
        <dbReference type="Google" id="ProtNLM"/>
    </source>
</evidence>
<evidence type="ECO:0000256" key="1">
    <source>
        <dbReference type="SAM" id="Phobius"/>
    </source>
</evidence>
<evidence type="ECO:0000313" key="2">
    <source>
        <dbReference type="EMBL" id="MBW0130332.1"/>
    </source>
</evidence>
<protein>
    <recommendedName>
        <fullName evidence="4">DUF3817 domain-containing protein</fullName>
    </recommendedName>
</protein>
<gene>
    <name evidence="2" type="ORF">I4I82_22015</name>
</gene>
<keyword evidence="1" id="KW-0812">Transmembrane</keyword>
<keyword evidence="3" id="KW-1185">Reference proteome</keyword>
<keyword evidence="1" id="KW-0472">Membrane</keyword>